<keyword evidence="3 6" id="KW-1133">Transmembrane helix</keyword>
<protein>
    <recommendedName>
        <fullName evidence="9">HlyD family efflux transporter periplasmic adaptor subunit</fullName>
    </recommendedName>
</protein>
<organism evidence="7 8">
    <name type="scientific">Flavilitoribacter nigricans (strain ATCC 23147 / DSM 23189 / NBRC 102662 / NCIMB 1420 / SS-2)</name>
    <name type="common">Lewinella nigricans</name>
    <dbReference type="NCBI Taxonomy" id="1122177"/>
    <lineage>
        <taxon>Bacteria</taxon>
        <taxon>Pseudomonadati</taxon>
        <taxon>Bacteroidota</taxon>
        <taxon>Saprospiria</taxon>
        <taxon>Saprospirales</taxon>
        <taxon>Lewinellaceae</taxon>
        <taxon>Flavilitoribacter</taxon>
    </lineage>
</organism>
<keyword evidence="5" id="KW-0175">Coiled coil</keyword>
<dbReference type="InterPro" id="IPR050739">
    <property type="entry name" value="MFP"/>
</dbReference>
<keyword evidence="2 6" id="KW-0812">Transmembrane</keyword>
<dbReference type="GO" id="GO:0016020">
    <property type="term" value="C:membrane"/>
    <property type="evidence" value="ECO:0007669"/>
    <property type="project" value="UniProtKB-SubCell"/>
</dbReference>
<dbReference type="EMBL" id="PDUD01000018">
    <property type="protein sequence ID" value="PHN06392.1"/>
    <property type="molecule type" value="Genomic_DNA"/>
</dbReference>
<comment type="caution">
    <text evidence="7">The sequence shown here is derived from an EMBL/GenBank/DDBJ whole genome shotgun (WGS) entry which is preliminary data.</text>
</comment>
<feature type="coiled-coil region" evidence="5">
    <location>
        <begin position="156"/>
        <end position="249"/>
    </location>
</feature>
<evidence type="ECO:0000256" key="2">
    <source>
        <dbReference type="ARBA" id="ARBA00022692"/>
    </source>
</evidence>
<dbReference type="RefSeq" id="WP_099150375.1">
    <property type="nucleotide sequence ID" value="NZ_PDUD01000018.1"/>
</dbReference>
<evidence type="ECO:0000313" key="7">
    <source>
        <dbReference type="EMBL" id="PHN06392.1"/>
    </source>
</evidence>
<evidence type="ECO:0000313" key="8">
    <source>
        <dbReference type="Proteomes" id="UP000223913"/>
    </source>
</evidence>
<dbReference type="AlphaFoldDB" id="A0A2D0ND12"/>
<feature type="transmembrane region" description="Helical" evidence="6">
    <location>
        <begin position="27"/>
        <end position="46"/>
    </location>
</feature>
<name>A0A2D0ND12_FLAN2</name>
<comment type="subcellular location">
    <subcellularLocation>
        <location evidence="1">Membrane</location>
        <topology evidence="1">Single-pass membrane protein</topology>
    </subcellularLocation>
</comment>
<evidence type="ECO:0000256" key="3">
    <source>
        <dbReference type="ARBA" id="ARBA00022989"/>
    </source>
</evidence>
<accession>A0A2D0ND12</accession>
<proteinExistence type="predicted"/>
<dbReference type="OrthoDB" id="7057889at2"/>
<gene>
    <name evidence="7" type="ORF">CRP01_12545</name>
</gene>
<evidence type="ECO:0008006" key="9">
    <source>
        <dbReference type="Google" id="ProtNLM"/>
    </source>
</evidence>
<reference evidence="7 8" key="1">
    <citation type="submission" date="2017-10" db="EMBL/GenBank/DDBJ databases">
        <title>The draft genome sequence of Lewinella nigricans NBRC 102662.</title>
        <authorList>
            <person name="Wang K."/>
        </authorList>
    </citation>
    <scope>NUCLEOTIDE SEQUENCE [LARGE SCALE GENOMIC DNA]</scope>
    <source>
        <strain evidence="7 8">NBRC 102662</strain>
    </source>
</reference>
<sequence length="427" mass="48921">MHAEDIEIRSEEVQEILGTPPKWITRWGTLMALVFFVLMGWMGYWVKYPDVVTAEVRVTSSDPARRLRAPQGALITQVLVQNEDTVAAGKVLLVYNSNANVDDVLVLENAVDAIEIPTEEKLLQFNLGKDLLLGSLRDNLYQFFKKQEELTLEKSRDGQQLDLSQLRQKIRIAQKNIEYAKKQRETLERQYLLAQQEYLRQDNLLQRNLTPSHKVRQAEENKLEKERQLQAVESEIKTNQDMIDLYRKEINGVERSTSASENTAAKGLIDEFVKLQKAIDTWKAENLVVAPTSGVILLTNDNVRNNSYVQREEDLMVIMPRVTKENIGRVSLIPYGSGKVEVGQKAIIKLNSYPFQEFGALTGEVAWKGKIPVDDRIPLEVKFPNGLITNTGYQIENSQEMVGTVEIVTDRKRLIEWIFENFRRVTS</sequence>
<evidence type="ECO:0000256" key="4">
    <source>
        <dbReference type="ARBA" id="ARBA00023136"/>
    </source>
</evidence>
<keyword evidence="8" id="KW-1185">Reference proteome</keyword>
<keyword evidence="4 6" id="KW-0472">Membrane</keyword>
<dbReference type="PANTHER" id="PTHR30386:SF26">
    <property type="entry name" value="TRANSPORT PROTEIN COMB"/>
    <property type="match status" value="1"/>
</dbReference>
<evidence type="ECO:0000256" key="6">
    <source>
        <dbReference type="SAM" id="Phobius"/>
    </source>
</evidence>
<dbReference type="Proteomes" id="UP000223913">
    <property type="component" value="Unassembled WGS sequence"/>
</dbReference>
<evidence type="ECO:0000256" key="1">
    <source>
        <dbReference type="ARBA" id="ARBA00004167"/>
    </source>
</evidence>
<evidence type="ECO:0000256" key="5">
    <source>
        <dbReference type="SAM" id="Coils"/>
    </source>
</evidence>
<dbReference type="PANTHER" id="PTHR30386">
    <property type="entry name" value="MEMBRANE FUSION SUBUNIT OF EMRAB-TOLC MULTIDRUG EFFLUX PUMP"/>
    <property type="match status" value="1"/>
</dbReference>